<dbReference type="InterPro" id="IPR041389">
    <property type="entry name" value="Importin_rep_6"/>
</dbReference>
<feature type="domain" description="IPO4/5-like TPR repeats" evidence="8">
    <location>
        <begin position="97"/>
        <end position="260"/>
    </location>
</feature>
<dbReference type="InterPro" id="IPR041653">
    <property type="entry name" value="Importin_rep_4"/>
</dbReference>
<evidence type="ECO:0000256" key="7">
    <source>
        <dbReference type="ARBA" id="ARBA00023242"/>
    </source>
</evidence>
<keyword evidence="7" id="KW-0539">Nucleus</keyword>
<dbReference type="EMBL" id="KZ269998">
    <property type="protein sequence ID" value="OZC08994.1"/>
    <property type="molecule type" value="Genomic_DNA"/>
</dbReference>
<evidence type="ECO:0000259" key="8">
    <source>
        <dbReference type="Pfam" id="PF25780"/>
    </source>
</evidence>
<dbReference type="Gene3D" id="1.25.10.10">
    <property type="entry name" value="Leucine-rich Repeat Variant"/>
    <property type="match status" value="2"/>
</dbReference>
<dbReference type="Pfam" id="PF13513">
    <property type="entry name" value="HEAT_EZ"/>
    <property type="match status" value="1"/>
</dbReference>
<evidence type="ECO:0000256" key="1">
    <source>
        <dbReference type="ARBA" id="ARBA00004123"/>
    </source>
</evidence>
<evidence type="ECO:0000256" key="4">
    <source>
        <dbReference type="ARBA" id="ARBA00022490"/>
    </source>
</evidence>
<dbReference type="Proteomes" id="UP000242913">
    <property type="component" value="Unassembled WGS sequence"/>
</dbReference>
<evidence type="ECO:0000256" key="2">
    <source>
        <dbReference type="ARBA" id="ARBA00004496"/>
    </source>
</evidence>
<keyword evidence="3" id="KW-0813">Transport</keyword>
<keyword evidence="6" id="KW-0653">Protein transport</keyword>
<evidence type="ECO:0000256" key="6">
    <source>
        <dbReference type="ARBA" id="ARBA00022927"/>
    </source>
</evidence>
<comment type="subcellular location">
    <subcellularLocation>
        <location evidence="2">Cytoplasm</location>
    </subcellularLocation>
    <subcellularLocation>
        <location evidence="1">Nucleus</location>
    </subcellularLocation>
</comment>
<gene>
    <name evidence="9" type="ORF">X798_03924</name>
</gene>
<evidence type="ECO:0000256" key="5">
    <source>
        <dbReference type="ARBA" id="ARBA00022737"/>
    </source>
</evidence>
<dbReference type="GO" id="GO:0005737">
    <property type="term" value="C:cytoplasm"/>
    <property type="evidence" value="ECO:0007669"/>
    <property type="project" value="UniProtKB-SubCell"/>
</dbReference>
<evidence type="ECO:0000313" key="9">
    <source>
        <dbReference type="EMBL" id="OZC08994.1"/>
    </source>
</evidence>
<organism evidence="9 10">
    <name type="scientific">Onchocerca flexuosa</name>
    <dbReference type="NCBI Taxonomy" id="387005"/>
    <lineage>
        <taxon>Eukaryota</taxon>
        <taxon>Metazoa</taxon>
        <taxon>Ecdysozoa</taxon>
        <taxon>Nematoda</taxon>
        <taxon>Chromadorea</taxon>
        <taxon>Rhabditida</taxon>
        <taxon>Spirurina</taxon>
        <taxon>Spiruromorpha</taxon>
        <taxon>Filarioidea</taxon>
        <taxon>Onchocercidae</taxon>
        <taxon>Onchocerca</taxon>
    </lineage>
</organism>
<accession>A0A238BVI9</accession>
<dbReference type="GO" id="GO:0005634">
    <property type="term" value="C:nucleus"/>
    <property type="evidence" value="ECO:0007669"/>
    <property type="project" value="UniProtKB-SubCell"/>
</dbReference>
<dbReference type="Pfam" id="PF18816">
    <property type="entry name" value="Importin_rep_5"/>
    <property type="match status" value="1"/>
</dbReference>
<dbReference type="InterPro" id="IPR040122">
    <property type="entry name" value="Importin_beta"/>
</dbReference>
<dbReference type="Pfam" id="PF18808">
    <property type="entry name" value="Importin_rep_4"/>
    <property type="match status" value="1"/>
</dbReference>
<dbReference type="PANTHER" id="PTHR10527">
    <property type="entry name" value="IMPORTIN BETA"/>
    <property type="match status" value="1"/>
</dbReference>
<evidence type="ECO:0000313" key="10">
    <source>
        <dbReference type="Proteomes" id="UP000242913"/>
    </source>
</evidence>
<dbReference type="Pfam" id="PF25780">
    <property type="entry name" value="TPR_IPO5"/>
    <property type="match status" value="1"/>
</dbReference>
<keyword evidence="10" id="KW-1185">Reference proteome</keyword>
<dbReference type="SUPFAM" id="SSF48371">
    <property type="entry name" value="ARM repeat"/>
    <property type="match status" value="2"/>
</dbReference>
<keyword evidence="5" id="KW-0677">Repeat</keyword>
<protein>
    <recommendedName>
        <fullName evidence="8">IPO4/5-like TPR repeats domain-containing protein</fullName>
    </recommendedName>
</protein>
<keyword evidence="4" id="KW-0963">Cytoplasm</keyword>
<proteinExistence type="predicted"/>
<sequence length="1168" mass="130968">MTSLQDFNNLITRMLFPENEARKEAEKQYDQIELLPKTQMLFQLFMDQNAGIEARSLCLVLMRRILSNNWDELWPSWSKENQQQFCEQLLKSATEEQNAVLRKRLTDVIAEVARSTIEAETGRQSWSGVIQFLELCASSDAATLRETGMILLENVPSVFGCDQDRYLPGIKQMFQSSLLYGSNGSVRTAAVRAYVAFMCENEEDNKVIKSLSDQIPAVIQVCQHVVATEDDDDVPLQCLGDLATSVPKTLQPHLNDVFTLCTSTVADVQKDDSYRHSALEVMVSLCENATGIVKKKASSFIPLLLEQCLDLMTELDDDTEEWLSCDNADEDSGEDNAGIGESSLDRVSCSLGGKFVLNSFLHIVPRMMQDGSFSFFLNSSFLIDSFFLEFFLYHTIRYVKLNGILVENWKNRHAAIMGISTVGEGCKRQMEPLIEEIVNSILPFLGDSHPRVRYAACNALGQMSSDFSPTLQKKCHEKVVNGLCTLLIDLTCPRVAAHAGAALVNFSEDCPKNIITVYLPQIMEKLEFVLDHTFKQLLERGKKLVLEQVITTIASVADAAQDQFIAFYDRFNFININSLVKNMATGRDATKFVFFFFFLSLMPPLKYILQNSNVDELNTLRGKTIECISLIGLAVGKEKFAKDANEIMQMLLANQAQFEQISTDDPQISYMISAWARICKILGEEFAAYLPLVMPPVLRAASIKPDVTLMNDEDIASQEEDPDWNFVPLGDQKMFGIKTAGLEDKATACEMLVCYARELKSAFSPYIESVTQLMLPHLKFMFHDAVRSAAADIFPCLLECARSRGDQFRTQLWNAVISAYKEAIDGEHDKEVLADQLHGVAQCIEELGPSLITQEQLELILSIVNQQMVEYGERAIERGKHKDEDDDEEDAVEALNEELEEESGVLARISDIMHCLFKAYGQNFVPYFEKLVNHFIPLLDSRRYYSERQWAICIFDDLIEYGGEASVKYHSSFYGSMLAALSDEYPEVRQSAAYGFGVMGQYGSSSYAQACAGALPHLANMISRTDARSTEEGNVATENAISAVAKILKYNSSMVDVNAVIPTFLSWLPIWDDPDEAPHVYGYFADLIESNNPLVLGENNSNLPRILTVIVQAFEKGAFDDSIDKNNVKHRLINILKFMQADKSLFEAVIGGAGLTESQMTTLHRLLT</sequence>
<dbReference type="AlphaFoldDB" id="A0A238BVI9"/>
<dbReference type="InterPro" id="IPR057672">
    <property type="entry name" value="TPR_IPO4/5"/>
</dbReference>
<dbReference type="InterPro" id="IPR011989">
    <property type="entry name" value="ARM-like"/>
</dbReference>
<dbReference type="InterPro" id="IPR040928">
    <property type="entry name" value="Importin_rep_5"/>
</dbReference>
<reference evidence="9 10" key="1">
    <citation type="submission" date="2015-12" db="EMBL/GenBank/DDBJ databases">
        <title>Draft genome of the nematode, Onchocerca flexuosa.</title>
        <authorList>
            <person name="Mitreva M."/>
        </authorList>
    </citation>
    <scope>NUCLEOTIDE SEQUENCE [LARGE SCALE GENOMIC DNA]</scope>
    <source>
        <strain evidence="9">Red Deer</strain>
    </source>
</reference>
<dbReference type="GO" id="GO:0006606">
    <property type="term" value="P:protein import into nucleus"/>
    <property type="evidence" value="ECO:0007669"/>
    <property type="project" value="InterPro"/>
</dbReference>
<name>A0A238BVI9_9BILA</name>
<evidence type="ECO:0000256" key="3">
    <source>
        <dbReference type="ARBA" id="ARBA00022448"/>
    </source>
</evidence>
<dbReference type="OrthoDB" id="543373at2759"/>
<dbReference type="InterPro" id="IPR016024">
    <property type="entry name" value="ARM-type_fold"/>
</dbReference>
<dbReference type="Pfam" id="PF18829">
    <property type="entry name" value="Importin_rep_6"/>
    <property type="match status" value="1"/>
</dbReference>